<gene>
    <name evidence="2" type="ordered locus">Amet_4082</name>
</gene>
<dbReference type="InterPro" id="IPR012854">
    <property type="entry name" value="Cu_amine_oxidase-like_N"/>
</dbReference>
<name>A6TVE6_ALKMQ</name>
<dbReference type="STRING" id="293826.Amet_4082"/>
<dbReference type="KEGG" id="amt:Amet_4082"/>
<protein>
    <submittedName>
        <fullName evidence="2">Copper amine oxidase domain protein</fullName>
    </submittedName>
</protein>
<evidence type="ECO:0000313" key="3">
    <source>
        <dbReference type="Proteomes" id="UP000001572"/>
    </source>
</evidence>
<feature type="domain" description="Copper amine oxidase-like N-terminal" evidence="1">
    <location>
        <begin position="56"/>
        <end position="171"/>
    </location>
</feature>
<dbReference type="Gene3D" id="3.30.457.10">
    <property type="entry name" value="Copper amine oxidase-like, N-terminal domain"/>
    <property type="match status" value="1"/>
</dbReference>
<dbReference type="OrthoDB" id="2023214at2"/>
<dbReference type="HOGENOM" id="CLU_1222667_0_0_9"/>
<dbReference type="InterPro" id="IPR036582">
    <property type="entry name" value="Mao_N_sf"/>
</dbReference>
<evidence type="ECO:0000259" key="1">
    <source>
        <dbReference type="Pfam" id="PF07833"/>
    </source>
</evidence>
<keyword evidence="3" id="KW-1185">Reference proteome</keyword>
<proteinExistence type="predicted"/>
<sequence>MNIKKTKKIVIILSIFVLYSFYGNTYGISATSIKLNMKLPKAFHETNFDSDYHVNINKNDYVIKGSPFVFQDYTYIPVGDIAKIFHLNVNYNELDKSVLLSDNEKEIIITPKIHLYNEYGGAMIKSGNETVIKPGVDYILVNDRSYVPLRFITETFGFIVEYENNSKQIIIVGDRSSTIGVNNFSDEQQAIIDAISEYEAKSTVTGKIKGRDFGKQKRRIISNLLQ</sequence>
<dbReference type="Pfam" id="PF07833">
    <property type="entry name" value="Cu_amine_oxidN1"/>
    <property type="match status" value="1"/>
</dbReference>
<evidence type="ECO:0000313" key="2">
    <source>
        <dbReference type="EMBL" id="ABR50164.1"/>
    </source>
</evidence>
<dbReference type="SUPFAM" id="SSF55383">
    <property type="entry name" value="Copper amine oxidase, domain N"/>
    <property type="match status" value="1"/>
</dbReference>
<dbReference type="AlphaFoldDB" id="A6TVE6"/>
<accession>A6TVE6</accession>
<dbReference type="EMBL" id="CP000724">
    <property type="protein sequence ID" value="ABR50164.1"/>
    <property type="molecule type" value="Genomic_DNA"/>
</dbReference>
<organism evidence="2 3">
    <name type="scientific">Alkaliphilus metalliredigens (strain QYMF)</name>
    <dbReference type="NCBI Taxonomy" id="293826"/>
    <lineage>
        <taxon>Bacteria</taxon>
        <taxon>Bacillati</taxon>
        <taxon>Bacillota</taxon>
        <taxon>Clostridia</taxon>
        <taxon>Peptostreptococcales</taxon>
        <taxon>Natronincolaceae</taxon>
        <taxon>Alkaliphilus</taxon>
    </lineage>
</organism>
<dbReference type="Proteomes" id="UP000001572">
    <property type="component" value="Chromosome"/>
</dbReference>
<reference evidence="3" key="1">
    <citation type="journal article" date="2016" name="Genome Announc.">
        <title>Complete genome sequence of Alkaliphilus metalliredigens strain QYMF, an alkaliphilic and metal-reducing bacterium isolated from borax-contaminated leachate ponds.</title>
        <authorList>
            <person name="Hwang C."/>
            <person name="Copeland A."/>
            <person name="Lucas S."/>
            <person name="Lapidus A."/>
            <person name="Barry K."/>
            <person name="Detter J.C."/>
            <person name="Glavina Del Rio T."/>
            <person name="Hammon N."/>
            <person name="Israni S."/>
            <person name="Dalin E."/>
            <person name="Tice H."/>
            <person name="Pitluck S."/>
            <person name="Chertkov O."/>
            <person name="Brettin T."/>
            <person name="Bruce D."/>
            <person name="Han C."/>
            <person name="Schmutz J."/>
            <person name="Larimer F."/>
            <person name="Land M.L."/>
            <person name="Hauser L."/>
            <person name="Kyrpides N."/>
            <person name="Mikhailova N."/>
            <person name="Ye Q."/>
            <person name="Zhou J."/>
            <person name="Richardson P."/>
            <person name="Fields M.W."/>
        </authorList>
    </citation>
    <scope>NUCLEOTIDE SEQUENCE [LARGE SCALE GENOMIC DNA]</scope>
    <source>
        <strain evidence="3">QYMF</strain>
    </source>
</reference>
<dbReference type="RefSeq" id="WP_012065112.1">
    <property type="nucleotide sequence ID" value="NC_009633.1"/>
</dbReference>